<protein>
    <submittedName>
        <fullName evidence="1">Uncharacterized protein</fullName>
    </submittedName>
</protein>
<dbReference type="Proteomes" id="UP000244978">
    <property type="component" value="Unassembled WGS sequence"/>
</dbReference>
<accession>A0A2U1T2C8</accession>
<keyword evidence="2" id="KW-1185">Reference proteome</keyword>
<organism evidence="1 2">
    <name type="scientific">Homoserinimonas hongtaonis</name>
    <dbReference type="NCBI Taxonomy" id="2079791"/>
    <lineage>
        <taxon>Bacteria</taxon>
        <taxon>Bacillati</taxon>
        <taxon>Actinomycetota</taxon>
        <taxon>Actinomycetes</taxon>
        <taxon>Micrococcales</taxon>
        <taxon>Microbacteriaceae</taxon>
        <taxon>Homoserinimonas</taxon>
    </lineage>
</organism>
<sequence length="186" mass="19971">MSNESVPSRQSAIEAGEALLEILRTHIDLVAGGTGSDDEAEEVDRRLWEAVGEYGDALDDLYDEAEEPDEASGADELTFTVRTRYDYTVSDEKALLSRAGGIGALVGELLQKAGKPLPAFEIDALETGSGLVTVHLNDEPLTADDFEAAEEPTDLLLVAPNETLTFVLDEPVYESRAEAEAAAKKD</sequence>
<dbReference type="RefSeq" id="WP_146181305.1">
    <property type="nucleotide sequence ID" value="NZ_QEEX01000001.1"/>
</dbReference>
<evidence type="ECO:0000313" key="1">
    <source>
        <dbReference type="EMBL" id="PWB98000.1"/>
    </source>
</evidence>
<reference evidence="2" key="1">
    <citation type="submission" date="2018-04" db="EMBL/GenBank/DDBJ databases">
        <authorList>
            <person name="Liu S."/>
            <person name="Wang Z."/>
            <person name="Li J."/>
        </authorList>
    </citation>
    <scope>NUCLEOTIDE SEQUENCE [LARGE SCALE GENOMIC DNA]</scope>
    <source>
        <strain evidence="2">S1194</strain>
    </source>
</reference>
<dbReference type="AlphaFoldDB" id="A0A2U1T2C8"/>
<name>A0A2U1T2C8_9MICO</name>
<gene>
    <name evidence="1" type="ORF">DF220_09295</name>
</gene>
<proteinExistence type="predicted"/>
<dbReference type="EMBL" id="QEEX01000001">
    <property type="protein sequence ID" value="PWB98000.1"/>
    <property type="molecule type" value="Genomic_DNA"/>
</dbReference>
<comment type="caution">
    <text evidence="1">The sequence shown here is derived from an EMBL/GenBank/DDBJ whole genome shotgun (WGS) entry which is preliminary data.</text>
</comment>
<evidence type="ECO:0000313" key="2">
    <source>
        <dbReference type="Proteomes" id="UP000244978"/>
    </source>
</evidence>